<reference evidence="6 7" key="1">
    <citation type="journal article" date="2015" name="Genome Biol. Evol.">
        <title>Comparative Genomics of Listeria Sensu Lato: Genus-Wide Differences in Evolutionary Dynamics and the Progressive Gain of Complex, Potentially Pathogenicity-Related Traits through Lateral Gene Transfer.</title>
        <authorList>
            <person name="Chiara M."/>
            <person name="Caruso M."/>
            <person name="D'Erchia A.M."/>
            <person name="Manzari C."/>
            <person name="Fraccalvieri R."/>
            <person name="Goffredo E."/>
            <person name="Latorre L."/>
            <person name="Miccolupo A."/>
            <person name="Padalino I."/>
            <person name="Santagada G."/>
            <person name="Chiocco D."/>
            <person name="Pesole G."/>
            <person name="Horner D.S."/>
            <person name="Parisi A."/>
        </authorList>
    </citation>
    <scope>NUCLEOTIDE SEQUENCE [LARGE SCALE GENOMIC DNA]</scope>
    <source>
        <strain evidence="6 7">1991</strain>
    </source>
</reference>
<dbReference type="PANTHER" id="PTHR33798:SF5">
    <property type="entry name" value="FLAVIN REDUCTASE LIKE DOMAIN-CONTAINING PROTEIN"/>
    <property type="match status" value="1"/>
</dbReference>
<proteinExistence type="inferred from homology"/>
<sequence>MKYLANELSQKENYKFLSGAIIPRPIAFVTTVSEEGVVNAAPFSFFNIVSSDPPVVSISVQRQNGEMKDTARNALANGELVIHIVSEDMVEDVNKTAASLPKNESELTETNFHLLEEENFTVPRIAEAKLKLAATVFNTLPIQNDAGETIADLILARIVQYDFNDEIVDQEKGYLLAEEIHPVSRLAGNDYAKLGETFVVTRPE</sequence>
<dbReference type="InterPro" id="IPR012349">
    <property type="entry name" value="Split_barrel_FMN-bd"/>
</dbReference>
<dbReference type="SMART" id="SM00903">
    <property type="entry name" value="Flavin_Reduct"/>
    <property type="match status" value="1"/>
</dbReference>
<keyword evidence="7" id="KW-1185">Reference proteome</keyword>
<feature type="domain" description="Flavin reductase like" evidence="5">
    <location>
        <begin position="19"/>
        <end position="176"/>
    </location>
</feature>
<keyword evidence="2" id="KW-0285">Flavoprotein</keyword>
<keyword evidence="3" id="KW-0288">FMN</keyword>
<dbReference type="AlphaFoldDB" id="A0A0J8G773"/>
<evidence type="ECO:0000259" key="5">
    <source>
        <dbReference type="SMART" id="SM00903"/>
    </source>
</evidence>
<comment type="similarity">
    <text evidence="4">Belongs to the flavoredoxin family.</text>
</comment>
<dbReference type="RefSeq" id="WP_007473797.1">
    <property type="nucleotide sequence ID" value="NZ_KQ130619.1"/>
</dbReference>
<dbReference type="Pfam" id="PF01613">
    <property type="entry name" value="Flavin_Reduct"/>
    <property type="match status" value="1"/>
</dbReference>
<comment type="cofactor">
    <cofactor evidence="1">
        <name>FMN</name>
        <dbReference type="ChEBI" id="CHEBI:58210"/>
    </cofactor>
</comment>
<evidence type="ECO:0000313" key="7">
    <source>
        <dbReference type="Proteomes" id="UP000052258"/>
    </source>
</evidence>
<evidence type="ECO:0000313" key="6">
    <source>
        <dbReference type="EMBL" id="KMT58485.1"/>
    </source>
</evidence>
<gene>
    <name evidence="6" type="ORF">X560_2311</name>
</gene>
<dbReference type="SUPFAM" id="SSF50475">
    <property type="entry name" value="FMN-binding split barrel"/>
    <property type="match status" value="1"/>
</dbReference>
<dbReference type="GO" id="GO:0016646">
    <property type="term" value="F:oxidoreductase activity, acting on the CH-NH group of donors, NAD or NADP as acceptor"/>
    <property type="evidence" value="ECO:0007669"/>
    <property type="project" value="UniProtKB-ARBA"/>
</dbReference>
<dbReference type="InterPro" id="IPR002563">
    <property type="entry name" value="Flavin_Rdtase-like_dom"/>
</dbReference>
<protein>
    <recommendedName>
        <fullName evidence="5">Flavin reductase like domain-containing protein</fullName>
    </recommendedName>
</protein>
<name>A0A0J8G773_9LIST</name>
<dbReference type="PATRIC" id="fig|1430899.3.peg.2359"/>
<evidence type="ECO:0000256" key="3">
    <source>
        <dbReference type="ARBA" id="ARBA00022643"/>
    </source>
</evidence>
<dbReference type="EMBL" id="AZHO01000030">
    <property type="protein sequence ID" value="KMT58485.1"/>
    <property type="molecule type" value="Genomic_DNA"/>
</dbReference>
<evidence type="ECO:0000256" key="1">
    <source>
        <dbReference type="ARBA" id="ARBA00001917"/>
    </source>
</evidence>
<dbReference type="PANTHER" id="PTHR33798">
    <property type="entry name" value="FLAVOPROTEIN OXYGENASE"/>
    <property type="match status" value="1"/>
</dbReference>
<dbReference type="OrthoDB" id="9794638at2"/>
<dbReference type="GO" id="GO:0010181">
    <property type="term" value="F:FMN binding"/>
    <property type="evidence" value="ECO:0007669"/>
    <property type="project" value="InterPro"/>
</dbReference>
<dbReference type="Proteomes" id="UP000052258">
    <property type="component" value="Unassembled WGS sequence"/>
</dbReference>
<organism evidence="6 7">
    <name type="scientific">Listeria fleischmannii 1991</name>
    <dbReference type="NCBI Taxonomy" id="1430899"/>
    <lineage>
        <taxon>Bacteria</taxon>
        <taxon>Bacillati</taxon>
        <taxon>Bacillota</taxon>
        <taxon>Bacilli</taxon>
        <taxon>Bacillales</taxon>
        <taxon>Listeriaceae</taxon>
        <taxon>Listeria</taxon>
    </lineage>
</organism>
<accession>A0A0J8G773</accession>
<evidence type="ECO:0000256" key="4">
    <source>
        <dbReference type="ARBA" id="ARBA00038054"/>
    </source>
</evidence>
<comment type="caution">
    <text evidence="6">The sequence shown here is derived from an EMBL/GenBank/DDBJ whole genome shotgun (WGS) entry which is preliminary data.</text>
</comment>
<dbReference type="Gene3D" id="2.30.110.10">
    <property type="entry name" value="Electron Transport, Fmn-binding Protein, Chain A"/>
    <property type="match status" value="1"/>
</dbReference>
<evidence type="ECO:0000256" key="2">
    <source>
        <dbReference type="ARBA" id="ARBA00022630"/>
    </source>
</evidence>